<feature type="transmembrane region" description="Helical" evidence="6">
    <location>
        <begin position="435"/>
        <end position="459"/>
    </location>
</feature>
<feature type="transmembrane region" description="Helical" evidence="6">
    <location>
        <begin position="404"/>
        <end position="423"/>
    </location>
</feature>
<comment type="subcellular location">
    <subcellularLocation>
        <location evidence="1">Membrane</location>
        <topology evidence="1">Multi-pass membrane protein</topology>
    </subcellularLocation>
</comment>
<evidence type="ECO:0000256" key="4">
    <source>
        <dbReference type="ARBA" id="ARBA00023136"/>
    </source>
</evidence>
<accession>A0A0C3D8B9</accession>
<dbReference type="GO" id="GO:0046873">
    <property type="term" value="F:metal ion transmembrane transporter activity"/>
    <property type="evidence" value="ECO:0007669"/>
    <property type="project" value="InterPro"/>
</dbReference>
<feature type="compositionally biased region" description="Polar residues" evidence="5">
    <location>
        <begin position="18"/>
        <end position="31"/>
    </location>
</feature>
<evidence type="ECO:0000256" key="2">
    <source>
        <dbReference type="ARBA" id="ARBA00022692"/>
    </source>
</evidence>
<dbReference type="OrthoDB" id="5286874at2759"/>
<keyword evidence="2 6" id="KW-0812">Transmembrane</keyword>
<dbReference type="EMBL" id="KN832881">
    <property type="protein sequence ID" value="KIM98137.1"/>
    <property type="molecule type" value="Genomic_DNA"/>
</dbReference>
<protein>
    <submittedName>
        <fullName evidence="7">Uncharacterized protein</fullName>
    </submittedName>
</protein>
<evidence type="ECO:0000256" key="6">
    <source>
        <dbReference type="SAM" id="Phobius"/>
    </source>
</evidence>
<dbReference type="Pfam" id="PF01544">
    <property type="entry name" value="CorA"/>
    <property type="match status" value="1"/>
</dbReference>
<dbReference type="InParanoid" id="A0A0C3D8B9"/>
<dbReference type="AlphaFoldDB" id="A0A0C3D8B9"/>
<evidence type="ECO:0000256" key="1">
    <source>
        <dbReference type="ARBA" id="ARBA00004141"/>
    </source>
</evidence>
<feature type="region of interest" description="Disordered" evidence="5">
    <location>
        <begin position="1"/>
        <end position="53"/>
    </location>
</feature>
<name>A0A0C3D8B9_OIDMZ</name>
<dbReference type="Gene3D" id="1.20.58.340">
    <property type="entry name" value="Magnesium transport protein CorA, transmembrane region"/>
    <property type="match status" value="1"/>
</dbReference>
<gene>
    <name evidence="7" type="ORF">OIDMADRAFT_147614</name>
</gene>
<dbReference type="SUPFAM" id="SSF144083">
    <property type="entry name" value="Magnesium transport protein CorA, transmembrane region"/>
    <property type="match status" value="1"/>
</dbReference>
<keyword evidence="3 6" id="KW-1133">Transmembrane helix</keyword>
<dbReference type="GO" id="GO:0016020">
    <property type="term" value="C:membrane"/>
    <property type="evidence" value="ECO:0007669"/>
    <property type="project" value="UniProtKB-SubCell"/>
</dbReference>
<keyword evidence="8" id="KW-1185">Reference proteome</keyword>
<evidence type="ECO:0000313" key="8">
    <source>
        <dbReference type="Proteomes" id="UP000054321"/>
    </source>
</evidence>
<sequence length="485" mass="54797">MDSVSVPESLPTDPGSPVGQTTSSFLDQGANNDRGPSREPNNNDTKTDRSLRRRWRKALKQEWTQPIVRGPYHEYVHKLVEAGWENLRDLDNYMSAGQNPGPNRPLIISVLDISNDSQLKLWPVITSEDELSSFMKQQTRNGVKVRLYMAEYPDCPRASTVEAFGSAFKLDPRFFKLAINSPGHVFTPAQRHRAPFVNIGFGVLNESTDSRTDAERFNVLVYAQPDESGSGWTGIIFFSSQTKITVSPRIVTDPPPFQSSLPPATDHKPRSFREVYIESLSYQNAAQLAVSPFYTISSLLLVNSYCWNDIIARIRQEDHRVRGISDYSVGHTEEIERSLGVVQRSGSLGWKGNDEPYAVDIRNRLEEDFKHLVNETDLLWKARDKTRKIRQQNSDARWNTLTNAFTYLFAPITIMTGVYGMNVSQISGSDSNPNIWQFFVATVALNVVMLLTLAISNWIHTMLKHGRRAGVREILGFAVGNIRTK</sequence>
<reference evidence="8" key="2">
    <citation type="submission" date="2015-01" db="EMBL/GenBank/DDBJ databases">
        <title>Evolutionary Origins and Diversification of the Mycorrhizal Mutualists.</title>
        <authorList>
            <consortium name="DOE Joint Genome Institute"/>
            <consortium name="Mycorrhizal Genomics Consortium"/>
            <person name="Kohler A."/>
            <person name="Kuo A."/>
            <person name="Nagy L.G."/>
            <person name="Floudas D."/>
            <person name="Copeland A."/>
            <person name="Barry K.W."/>
            <person name="Cichocki N."/>
            <person name="Veneault-Fourrey C."/>
            <person name="LaButti K."/>
            <person name="Lindquist E.A."/>
            <person name="Lipzen A."/>
            <person name="Lundell T."/>
            <person name="Morin E."/>
            <person name="Murat C."/>
            <person name="Riley R."/>
            <person name="Ohm R."/>
            <person name="Sun H."/>
            <person name="Tunlid A."/>
            <person name="Henrissat B."/>
            <person name="Grigoriev I.V."/>
            <person name="Hibbett D.S."/>
            <person name="Martin F."/>
        </authorList>
    </citation>
    <scope>NUCLEOTIDE SEQUENCE [LARGE SCALE GENOMIC DNA]</scope>
    <source>
        <strain evidence="8">Zn</strain>
    </source>
</reference>
<dbReference type="HOGENOM" id="CLU_562702_0_0_1"/>
<dbReference type="InterPro" id="IPR002523">
    <property type="entry name" value="MgTranspt_CorA/ZnTranspt_ZntB"/>
</dbReference>
<reference evidence="7 8" key="1">
    <citation type="submission" date="2014-04" db="EMBL/GenBank/DDBJ databases">
        <authorList>
            <consortium name="DOE Joint Genome Institute"/>
            <person name="Kuo A."/>
            <person name="Martino E."/>
            <person name="Perotto S."/>
            <person name="Kohler A."/>
            <person name="Nagy L.G."/>
            <person name="Floudas D."/>
            <person name="Copeland A."/>
            <person name="Barry K.W."/>
            <person name="Cichocki N."/>
            <person name="Veneault-Fourrey C."/>
            <person name="LaButti K."/>
            <person name="Lindquist E.A."/>
            <person name="Lipzen A."/>
            <person name="Lundell T."/>
            <person name="Morin E."/>
            <person name="Murat C."/>
            <person name="Sun H."/>
            <person name="Tunlid A."/>
            <person name="Henrissat B."/>
            <person name="Grigoriev I.V."/>
            <person name="Hibbett D.S."/>
            <person name="Martin F."/>
            <person name="Nordberg H.P."/>
            <person name="Cantor M.N."/>
            <person name="Hua S.X."/>
        </authorList>
    </citation>
    <scope>NUCLEOTIDE SEQUENCE [LARGE SCALE GENOMIC DNA]</scope>
    <source>
        <strain evidence="7 8">Zn</strain>
    </source>
</reference>
<keyword evidence="4 6" id="KW-0472">Membrane</keyword>
<dbReference type="Proteomes" id="UP000054321">
    <property type="component" value="Unassembled WGS sequence"/>
</dbReference>
<evidence type="ECO:0000256" key="5">
    <source>
        <dbReference type="SAM" id="MobiDB-lite"/>
    </source>
</evidence>
<dbReference type="InterPro" id="IPR045863">
    <property type="entry name" value="CorA_TM1_TM2"/>
</dbReference>
<proteinExistence type="predicted"/>
<organism evidence="7 8">
    <name type="scientific">Oidiodendron maius (strain Zn)</name>
    <dbReference type="NCBI Taxonomy" id="913774"/>
    <lineage>
        <taxon>Eukaryota</taxon>
        <taxon>Fungi</taxon>
        <taxon>Dikarya</taxon>
        <taxon>Ascomycota</taxon>
        <taxon>Pezizomycotina</taxon>
        <taxon>Leotiomycetes</taxon>
        <taxon>Leotiomycetes incertae sedis</taxon>
        <taxon>Myxotrichaceae</taxon>
        <taxon>Oidiodendron</taxon>
    </lineage>
</organism>
<evidence type="ECO:0000313" key="7">
    <source>
        <dbReference type="EMBL" id="KIM98137.1"/>
    </source>
</evidence>
<evidence type="ECO:0000256" key="3">
    <source>
        <dbReference type="ARBA" id="ARBA00022989"/>
    </source>
</evidence>